<reference evidence="2" key="2">
    <citation type="journal article" date="2015" name="J. Proteomics">
        <title>Sexual differences in the sialomes of the zebra tick, Rhipicephalus pulchellus.</title>
        <authorList>
            <person name="Tan A.W."/>
            <person name="Francischetti I.M."/>
            <person name="Slovak M."/>
            <person name="Kini R.M."/>
            <person name="Ribeiro J.M."/>
        </authorList>
    </citation>
    <scope>NUCLEOTIDE SEQUENCE</scope>
    <source>
        <tissue evidence="2">Salivary gland</tissue>
    </source>
</reference>
<reference evidence="2" key="1">
    <citation type="submission" date="2012-11" db="EMBL/GenBank/DDBJ databases">
        <authorList>
            <person name="Lucero-Rivera Y.E."/>
            <person name="Tovar-Ramirez D."/>
        </authorList>
    </citation>
    <scope>NUCLEOTIDE SEQUENCE</scope>
    <source>
        <tissue evidence="2">Salivary gland</tissue>
    </source>
</reference>
<dbReference type="EMBL" id="GACK01011124">
    <property type="protein sequence ID" value="JAA53910.1"/>
    <property type="molecule type" value="mRNA"/>
</dbReference>
<proteinExistence type="evidence at transcript level"/>
<evidence type="ECO:0000256" key="1">
    <source>
        <dbReference type="SAM" id="SignalP"/>
    </source>
</evidence>
<dbReference type="AlphaFoldDB" id="L7LQG2"/>
<protein>
    <submittedName>
        <fullName evidence="2">Putative group i salivary lipocalin</fullName>
    </submittedName>
</protein>
<accession>L7LQG2</accession>
<keyword evidence="1" id="KW-0732">Signal</keyword>
<name>L7LQG2_RHIPC</name>
<sequence length="182" mass="20747">MLAATRIRAALKFALLMTLLQFGHSNYIRDYEDISQFYSDGARILTLNTTMGASECKYDKVTKHYNKKAEFTRYYGSGATKRSLDLVGHFVNHRHRWTPVELDTMDVKKKAGDSFSTERLLHAFDNGNCGIFSVTRNWGGRGNDYELRVKIGNDGHGKCYNKFKSDTERAGVFTKVKPCKKP</sequence>
<evidence type="ECO:0000313" key="2">
    <source>
        <dbReference type="EMBL" id="JAA53910.1"/>
    </source>
</evidence>
<feature type="chain" id="PRO_5003981044" evidence="1">
    <location>
        <begin position="26"/>
        <end position="182"/>
    </location>
</feature>
<feature type="signal peptide" evidence="1">
    <location>
        <begin position="1"/>
        <end position="25"/>
    </location>
</feature>
<organism evidence="2">
    <name type="scientific">Rhipicephalus pulchellus</name>
    <name type="common">Yellow backed tick</name>
    <name type="synonym">Dermacentor pulchellus</name>
    <dbReference type="NCBI Taxonomy" id="72859"/>
    <lineage>
        <taxon>Eukaryota</taxon>
        <taxon>Metazoa</taxon>
        <taxon>Ecdysozoa</taxon>
        <taxon>Arthropoda</taxon>
        <taxon>Chelicerata</taxon>
        <taxon>Arachnida</taxon>
        <taxon>Acari</taxon>
        <taxon>Parasitiformes</taxon>
        <taxon>Ixodida</taxon>
        <taxon>Ixodoidea</taxon>
        <taxon>Ixodidae</taxon>
        <taxon>Rhipicephalinae</taxon>
        <taxon>Rhipicephalus</taxon>
        <taxon>Rhipicephalus</taxon>
    </lineage>
</organism>